<dbReference type="Proteomes" id="UP000315215">
    <property type="component" value="Chromosome"/>
</dbReference>
<dbReference type="KEGG" id="aqt:FN924_14155"/>
<keyword evidence="1" id="KW-1133">Transmembrane helix</keyword>
<keyword evidence="1" id="KW-0472">Membrane</keyword>
<keyword evidence="1" id="KW-0812">Transmembrane</keyword>
<gene>
    <name evidence="2" type="ORF">FN924_14155</name>
</gene>
<keyword evidence="3" id="KW-1185">Reference proteome</keyword>
<proteinExistence type="predicted"/>
<feature type="transmembrane region" description="Helical" evidence="1">
    <location>
        <begin position="156"/>
        <end position="174"/>
    </location>
</feature>
<sequence>MTQFEYIQKNFELHEQIVKSEEQKVSLWVENVLFTTHWWIGLCLTILPWVLWVLFSNKDSRNRLLYSAFIVLIISSFLDFLGVKFGLWLYNYEVFPWIPAYIPWDSTLIPVIIIWLIEYKPHFSPLLKAFIFAFLSSFVGGAIFELFGFYEKLNWKSYYSFPIYFLIFLVGYWSSRRDKYEPYW</sequence>
<feature type="transmembrane region" description="Helical" evidence="1">
    <location>
        <begin position="129"/>
        <end position="150"/>
    </location>
</feature>
<dbReference type="EMBL" id="CP041666">
    <property type="protein sequence ID" value="QDP41225.1"/>
    <property type="molecule type" value="Genomic_DNA"/>
</dbReference>
<dbReference type="NCBIfam" id="NF041644">
    <property type="entry name" value="CBO0543_fam"/>
    <property type="match status" value="1"/>
</dbReference>
<dbReference type="AlphaFoldDB" id="A0A516KIK4"/>
<feature type="transmembrane region" description="Helical" evidence="1">
    <location>
        <begin position="96"/>
        <end position="117"/>
    </location>
</feature>
<dbReference type="OrthoDB" id="1679483at2"/>
<accession>A0A516KIK4</accession>
<organism evidence="2 3">
    <name type="scientific">Radiobacillus deserti</name>
    <dbReference type="NCBI Taxonomy" id="2594883"/>
    <lineage>
        <taxon>Bacteria</taxon>
        <taxon>Bacillati</taxon>
        <taxon>Bacillota</taxon>
        <taxon>Bacilli</taxon>
        <taxon>Bacillales</taxon>
        <taxon>Bacillaceae</taxon>
        <taxon>Radiobacillus</taxon>
    </lineage>
</organism>
<dbReference type="RefSeq" id="WP_143895550.1">
    <property type="nucleotide sequence ID" value="NZ_CP041666.1"/>
</dbReference>
<feature type="transmembrane region" description="Helical" evidence="1">
    <location>
        <begin position="36"/>
        <end position="55"/>
    </location>
</feature>
<protein>
    <submittedName>
        <fullName evidence="2">Uncharacterized protein</fullName>
    </submittedName>
</protein>
<evidence type="ECO:0000256" key="1">
    <source>
        <dbReference type="SAM" id="Phobius"/>
    </source>
</evidence>
<evidence type="ECO:0000313" key="2">
    <source>
        <dbReference type="EMBL" id="QDP41225.1"/>
    </source>
</evidence>
<feature type="transmembrane region" description="Helical" evidence="1">
    <location>
        <begin position="64"/>
        <end position="90"/>
    </location>
</feature>
<reference evidence="2 3" key="1">
    <citation type="submission" date="2019-07" db="EMBL/GenBank/DDBJ databases">
        <authorList>
            <person name="Li J."/>
        </authorList>
    </citation>
    <scope>NUCLEOTIDE SEQUENCE [LARGE SCALE GENOMIC DNA]</scope>
    <source>
        <strain evidence="2 3">TKL69</strain>
    </source>
</reference>
<name>A0A516KIK4_9BACI</name>
<dbReference type="InterPro" id="IPR048147">
    <property type="entry name" value="CBO0543-like"/>
</dbReference>
<evidence type="ECO:0000313" key="3">
    <source>
        <dbReference type="Proteomes" id="UP000315215"/>
    </source>
</evidence>